<reference evidence="12 13" key="1">
    <citation type="submission" date="2016-10" db="EMBL/GenBank/DDBJ databases">
        <authorList>
            <person name="de Groot N.N."/>
        </authorList>
    </citation>
    <scope>NUCLEOTIDE SEQUENCE [LARGE SCALE GENOMIC DNA]</scope>
    <source>
        <strain evidence="12 13">CGMCC 1.7659</strain>
    </source>
</reference>
<dbReference type="InterPro" id="IPR011527">
    <property type="entry name" value="ABC1_TM_dom"/>
</dbReference>
<feature type="transmembrane region" description="Helical" evidence="9">
    <location>
        <begin position="167"/>
        <end position="187"/>
    </location>
</feature>
<dbReference type="PROSITE" id="PS50893">
    <property type="entry name" value="ABC_TRANSPORTER_2"/>
    <property type="match status" value="1"/>
</dbReference>
<dbReference type="InterPro" id="IPR003593">
    <property type="entry name" value="AAA+_ATPase"/>
</dbReference>
<dbReference type="PROSITE" id="PS50929">
    <property type="entry name" value="ABC_TM1F"/>
    <property type="match status" value="1"/>
</dbReference>
<feature type="transmembrane region" description="Helical" evidence="9">
    <location>
        <begin position="278"/>
        <end position="296"/>
    </location>
</feature>
<dbReference type="InterPro" id="IPR003439">
    <property type="entry name" value="ABC_transporter-like_ATP-bd"/>
</dbReference>
<feature type="domain" description="ABC transmembrane type-1" evidence="11">
    <location>
        <begin position="35"/>
        <end position="294"/>
    </location>
</feature>
<keyword evidence="8 9" id="KW-0472">Membrane</keyword>
<evidence type="ECO:0000256" key="2">
    <source>
        <dbReference type="ARBA" id="ARBA00022448"/>
    </source>
</evidence>
<dbReference type="SUPFAM" id="SSF90123">
    <property type="entry name" value="ABC transporter transmembrane region"/>
    <property type="match status" value="1"/>
</dbReference>
<dbReference type="STRING" id="578942.SAMN05216289_11411"/>
<dbReference type="Proteomes" id="UP000198575">
    <property type="component" value="Unassembled WGS sequence"/>
</dbReference>
<dbReference type="GO" id="GO:0005886">
    <property type="term" value="C:plasma membrane"/>
    <property type="evidence" value="ECO:0007669"/>
    <property type="project" value="UniProtKB-SubCell"/>
</dbReference>
<dbReference type="SUPFAM" id="SSF52540">
    <property type="entry name" value="P-loop containing nucleoside triphosphate hydrolases"/>
    <property type="match status" value="1"/>
</dbReference>
<comment type="subcellular location">
    <subcellularLocation>
        <location evidence="1">Cell membrane</location>
        <topology evidence="1">Multi-pass membrane protein</topology>
    </subcellularLocation>
</comment>
<feature type="transmembrane region" description="Helical" evidence="9">
    <location>
        <begin position="34"/>
        <end position="59"/>
    </location>
</feature>
<dbReference type="GO" id="GO:0005524">
    <property type="term" value="F:ATP binding"/>
    <property type="evidence" value="ECO:0007669"/>
    <property type="project" value="UniProtKB-KW"/>
</dbReference>
<evidence type="ECO:0000256" key="3">
    <source>
        <dbReference type="ARBA" id="ARBA00022475"/>
    </source>
</evidence>
<evidence type="ECO:0000256" key="6">
    <source>
        <dbReference type="ARBA" id="ARBA00022840"/>
    </source>
</evidence>
<gene>
    <name evidence="12" type="ORF">SAMN05216289_11411</name>
</gene>
<name>A0A1I4Y2R2_9GAMM</name>
<dbReference type="Pfam" id="PF00664">
    <property type="entry name" value="ABC_membrane"/>
    <property type="match status" value="1"/>
</dbReference>
<keyword evidence="7 9" id="KW-1133">Transmembrane helix</keyword>
<sequence>MLTGKESSTRTSGELRASLGRFLRQLSPRRKRQLVLLLGLMLLGAIAELLSIGAVLPFISVLANPEATAKMRIVGRLMAATGLTLAQLPLAVSAVFAGLVVLAAAARLLMLSASIRYANGLGAEIGESLYARTLQRPYSFHVSHNTSVIIGSINKVQKLIVSYVQPLLTGATALVVAMAIVLLLVAINPGVALAGAFTFGACYFLIAARVRKRLRENGSAIALTNDQRIQAIQEGLGGIRDVILDRAQPIYSRRFSRIEQRLRRAQASSQFTSTFPRVAIEAIGMLLLVGFAVYFSGTGRDFNTILPTLGILAVGAAKLMPLFQQVYAGWSAALSGQASVNDVLDLLEYEPLPQPDLDAIPFRNEICMQQVVFQYEATTAPTPVLHDINLRIRRGEKIGIVGVTGSGKSTLVDLLMGLLSPTSGHFSVDGVKVTPANAAAWQKHIAHVPQSIFLSDASVAENIAFGTPPNKIDQARLEAVSRIAQIHDHVCSLAEGYQTPVGERGVRLSGGQRQRIGIARALYKGVDVLVLDEATSALDDATEDRVMSGLGEMAGDMTMIMIAHRLTTLRNCDRIVHLAKGRIQQTTSYQLLLTERQAVFDSLQIAPHT</sequence>
<evidence type="ECO:0000256" key="9">
    <source>
        <dbReference type="SAM" id="Phobius"/>
    </source>
</evidence>
<keyword evidence="6 12" id="KW-0067">ATP-binding</keyword>
<feature type="transmembrane region" description="Helical" evidence="9">
    <location>
        <begin position="193"/>
        <end position="210"/>
    </location>
</feature>
<dbReference type="SMART" id="SM00382">
    <property type="entry name" value="AAA"/>
    <property type="match status" value="1"/>
</dbReference>
<dbReference type="Pfam" id="PF00005">
    <property type="entry name" value="ABC_tran"/>
    <property type="match status" value="1"/>
</dbReference>
<evidence type="ECO:0000313" key="13">
    <source>
        <dbReference type="Proteomes" id="UP000198575"/>
    </source>
</evidence>
<evidence type="ECO:0000256" key="4">
    <source>
        <dbReference type="ARBA" id="ARBA00022692"/>
    </source>
</evidence>
<dbReference type="Gene3D" id="1.20.1560.10">
    <property type="entry name" value="ABC transporter type 1, transmembrane domain"/>
    <property type="match status" value="1"/>
</dbReference>
<feature type="transmembrane region" description="Helical" evidence="9">
    <location>
        <begin position="79"/>
        <end position="106"/>
    </location>
</feature>
<dbReference type="PANTHER" id="PTHR24221:SF654">
    <property type="entry name" value="ATP-BINDING CASSETTE SUB-FAMILY B MEMBER 6"/>
    <property type="match status" value="1"/>
</dbReference>
<evidence type="ECO:0000256" key="5">
    <source>
        <dbReference type="ARBA" id="ARBA00022741"/>
    </source>
</evidence>
<accession>A0A1I4Y2R2</accession>
<dbReference type="PANTHER" id="PTHR24221">
    <property type="entry name" value="ATP-BINDING CASSETTE SUB-FAMILY B"/>
    <property type="match status" value="1"/>
</dbReference>
<protein>
    <submittedName>
        <fullName evidence="12">ATP-binding cassette, subfamily B</fullName>
    </submittedName>
</protein>
<keyword evidence="3" id="KW-1003">Cell membrane</keyword>
<dbReference type="RefSeq" id="WP_175498022.1">
    <property type="nucleotide sequence ID" value="NZ_FOVF01000014.1"/>
</dbReference>
<keyword evidence="2" id="KW-0813">Transport</keyword>
<evidence type="ECO:0000256" key="1">
    <source>
        <dbReference type="ARBA" id="ARBA00004651"/>
    </source>
</evidence>
<dbReference type="PROSITE" id="PS00211">
    <property type="entry name" value="ABC_TRANSPORTER_1"/>
    <property type="match status" value="1"/>
</dbReference>
<evidence type="ECO:0000259" key="11">
    <source>
        <dbReference type="PROSITE" id="PS50929"/>
    </source>
</evidence>
<evidence type="ECO:0000256" key="8">
    <source>
        <dbReference type="ARBA" id="ARBA00023136"/>
    </source>
</evidence>
<dbReference type="InterPro" id="IPR036640">
    <property type="entry name" value="ABC1_TM_sf"/>
</dbReference>
<dbReference type="InterPro" id="IPR039421">
    <property type="entry name" value="Type_1_exporter"/>
</dbReference>
<dbReference type="GO" id="GO:0016887">
    <property type="term" value="F:ATP hydrolysis activity"/>
    <property type="evidence" value="ECO:0007669"/>
    <property type="project" value="InterPro"/>
</dbReference>
<dbReference type="FunFam" id="3.40.50.300:FF:000299">
    <property type="entry name" value="ABC transporter ATP-binding protein/permease"/>
    <property type="match status" value="1"/>
</dbReference>
<dbReference type="GO" id="GO:0140359">
    <property type="term" value="F:ABC-type transporter activity"/>
    <property type="evidence" value="ECO:0007669"/>
    <property type="project" value="InterPro"/>
</dbReference>
<organism evidence="12 13">
    <name type="scientific">Dokdonella immobilis</name>
    <dbReference type="NCBI Taxonomy" id="578942"/>
    <lineage>
        <taxon>Bacteria</taxon>
        <taxon>Pseudomonadati</taxon>
        <taxon>Pseudomonadota</taxon>
        <taxon>Gammaproteobacteria</taxon>
        <taxon>Lysobacterales</taxon>
        <taxon>Rhodanobacteraceae</taxon>
        <taxon>Dokdonella</taxon>
    </lineage>
</organism>
<keyword evidence="5" id="KW-0547">Nucleotide-binding</keyword>
<dbReference type="InterPro" id="IPR027417">
    <property type="entry name" value="P-loop_NTPase"/>
</dbReference>
<dbReference type="InterPro" id="IPR017871">
    <property type="entry name" value="ABC_transporter-like_CS"/>
</dbReference>
<dbReference type="EMBL" id="FOVF01000014">
    <property type="protein sequence ID" value="SFN31800.1"/>
    <property type="molecule type" value="Genomic_DNA"/>
</dbReference>
<evidence type="ECO:0000313" key="12">
    <source>
        <dbReference type="EMBL" id="SFN31800.1"/>
    </source>
</evidence>
<evidence type="ECO:0000256" key="7">
    <source>
        <dbReference type="ARBA" id="ARBA00022989"/>
    </source>
</evidence>
<evidence type="ECO:0000259" key="10">
    <source>
        <dbReference type="PROSITE" id="PS50893"/>
    </source>
</evidence>
<keyword evidence="4 9" id="KW-0812">Transmembrane</keyword>
<dbReference type="GO" id="GO:0034040">
    <property type="term" value="F:ATPase-coupled lipid transmembrane transporter activity"/>
    <property type="evidence" value="ECO:0007669"/>
    <property type="project" value="TreeGrafter"/>
</dbReference>
<keyword evidence="13" id="KW-1185">Reference proteome</keyword>
<dbReference type="Gene3D" id="3.40.50.300">
    <property type="entry name" value="P-loop containing nucleotide triphosphate hydrolases"/>
    <property type="match status" value="1"/>
</dbReference>
<feature type="domain" description="ABC transporter" evidence="10">
    <location>
        <begin position="366"/>
        <end position="605"/>
    </location>
</feature>
<proteinExistence type="predicted"/>
<dbReference type="AlphaFoldDB" id="A0A1I4Y2R2"/>